<dbReference type="PANTHER" id="PTHR11733:SF241">
    <property type="entry name" value="GH26575P-RELATED"/>
    <property type="match status" value="1"/>
</dbReference>
<dbReference type="Gene3D" id="3.40.390.10">
    <property type="entry name" value="Collagenase (Catalytic Domain)"/>
    <property type="match status" value="2"/>
</dbReference>
<organism evidence="11 12">
    <name type="scientific">Haemaphysalis longicornis</name>
    <name type="common">Bush tick</name>
    <dbReference type="NCBI Taxonomy" id="44386"/>
    <lineage>
        <taxon>Eukaryota</taxon>
        <taxon>Metazoa</taxon>
        <taxon>Ecdysozoa</taxon>
        <taxon>Arthropoda</taxon>
        <taxon>Chelicerata</taxon>
        <taxon>Arachnida</taxon>
        <taxon>Acari</taxon>
        <taxon>Parasitiformes</taxon>
        <taxon>Ixodida</taxon>
        <taxon>Ixodoidea</taxon>
        <taxon>Ixodidae</taxon>
        <taxon>Haemaphysalinae</taxon>
        <taxon>Haemaphysalis</taxon>
    </lineage>
</organism>
<evidence type="ECO:0000256" key="8">
    <source>
        <dbReference type="SAM" id="Phobius"/>
    </source>
</evidence>
<dbReference type="GO" id="GO:0016485">
    <property type="term" value="P:protein processing"/>
    <property type="evidence" value="ECO:0007669"/>
    <property type="project" value="TreeGrafter"/>
</dbReference>
<dbReference type="PROSITE" id="PS51257">
    <property type="entry name" value="PROKAR_LIPOPROTEIN"/>
    <property type="match status" value="1"/>
</dbReference>
<keyword evidence="8" id="KW-0472">Membrane</keyword>
<dbReference type="InterPro" id="IPR024079">
    <property type="entry name" value="MetalloPept_cat_dom_sf"/>
</dbReference>
<evidence type="ECO:0000256" key="4">
    <source>
        <dbReference type="ARBA" id="ARBA00022723"/>
    </source>
</evidence>
<dbReference type="EMBL" id="JABSTR010000006">
    <property type="protein sequence ID" value="KAH9373978.1"/>
    <property type="molecule type" value="Genomic_DNA"/>
</dbReference>
<dbReference type="SUPFAM" id="SSF55486">
    <property type="entry name" value="Metalloproteases ('zincins'), catalytic domain"/>
    <property type="match status" value="2"/>
</dbReference>
<dbReference type="Gene3D" id="1.10.1380.10">
    <property type="entry name" value="Neutral endopeptidase , domain2"/>
    <property type="match status" value="1"/>
</dbReference>
<dbReference type="GO" id="GO:0005886">
    <property type="term" value="C:plasma membrane"/>
    <property type="evidence" value="ECO:0007669"/>
    <property type="project" value="TreeGrafter"/>
</dbReference>
<evidence type="ECO:0000256" key="3">
    <source>
        <dbReference type="ARBA" id="ARBA00022670"/>
    </source>
</evidence>
<keyword evidence="8" id="KW-1133">Transmembrane helix</keyword>
<keyword evidence="5" id="KW-0378">Hydrolase</keyword>
<keyword evidence="12" id="KW-1185">Reference proteome</keyword>
<comment type="similarity">
    <text evidence="2">Belongs to the peptidase M13 family.</text>
</comment>
<feature type="domain" description="Peptidase M13 C-terminal" evidence="9">
    <location>
        <begin position="551"/>
        <end position="705"/>
    </location>
</feature>
<dbReference type="VEuPathDB" id="VectorBase:HLOH_044096"/>
<reference evidence="11 12" key="1">
    <citation type="journal article" date="2020" name="Cell">
        <title>Large-Scale Comparative Analyses of Tick Genomes Elucidate Their Genetic Diversity and Vector Capacities.</title>
        <authorList>
            <consortium name="Tick Genome and Microbiome Consortium (TIGMIC)"/>
            <person name="Jia N."/>
            <person name="Wang J."/>
            <person name="Shi W."/>
            <person name="Du L."/>
            <person name="Sun Y."/>
            <person name="Zhan W."/>
            <person name="Jiang J.F."/>
            <person name="Wang Q."/>
            <person name="Zhang B."/>
            <person name="Ji P."/>
            <person name="Bell-Sakyi L."/>
            <person name="Cui X.M."/>
            <person name="Yuan T.T."/>
            <person name="Jiang B.G."/>
            <person name="Yang W.F."/>
            <person name="Lam T.T."/>
            <person name="Chang Q.C."/>
            <person name="Ding S.J."/>
            <person name="Wang X.J."/>
            <person name="Zhu J.G."/>
            <person name="Ruan X.D."/>
            <person name="Zhao L."/>
            <person name="Wei J.T."/>
            <person name="Ye R.Z."/>
            <person name="Que T.C."/>
            <person name="Du C.H."/>
            <person name="Zhou Y.H."/>
            <person name="Cheng J.X."/>
            <person name="Dai P.F."/>
            <person name="Guo W.B."/>
            <person name="Han X.H."/>
            <person name="Huang E.J."/>
            <person name="Li L.F."/>
            <person name="Wei W."/>
            <person name="Gao Y.C."/>
            <person name="Liu J.Z."/>
            <person name="Shao H.Z."/>
            <person name="Wang X."/>
            <person name="Wang C.C."/>
            <person name="Yang T.C."/>
            <person name="Huo Q.B."/>
            <person name="Li W."/>
            <person name="Chen H.Y."/>
            <person name="Chen S.E."/>
            <person name="Zhou L.G."/>
            <person name="Ni X.B."/>
            <person name="Tian J.H."/>
            <person name="Sheng Y."/>
            <person name="Liu T."/>
            <person name="Pan Y.S."/>
            <person name="Xia L.Y."/>
            <person name="Li J."/>
            <person name="Zhao F."/>
            <person name="Cao W.C."/>
        </authorList>
    </citation>
    <scope>NUCLEOTIDE SEQUENCE [LARGE SCALE GENOMIC DNA]</scope>
    <source>
        <strain evidence="11">HaeL-2018</strain>
    </source>
</reference>
<feature type="domain" description="Peptidase M13 N-terminal" evidence="10">
    <location>
        <begin position="100"/>
        <end position="446"/>
    </location>
</feature>
<evidence type="ECO:0000259" key="9">
    <source>
        <dbReference type="Pfam" id="PF01431"/>
    </source>
</evidence>
<accession>A0A9J6GF09</accession>
<dbReference type="GO" id="GO:0004222">
    <property type="term" value="F:metalloendopeptidase activity"/>
    <property type="evidence" value="ECO:0007669"/>
    <property type="project" value="InterPro"/>
</dbReference>
<comment type="cofactor">
    <cofactor evidence="1">
        <name>Zn(2+)</name>
        <dbReference type="ChEBI" id="CHEBI:29105"/>
    </cofactor>
</comment>
<keyword evidence="4" id="KW-0479">Metal-binding</keyword>
<dbReference type="PANTHER" id="PTHR11733">
    <property type="entry name" value="ZINC METALLOPROTEASE FAMILY M13 NEPRILYSIN-RELATED"/>
    <property type="match status" value="1"/>
</dbReference>
<gene>
    <name evidence="11" type="ORF">HPB48_003972</name>
</gene>
<sequence>MAPYNARGNNGQNLVLTVIFGLGIAACVIALVGQYNRYRDSRGQEEQEVLEDGAVMHAPPGSFNLSGVASSLVIRGYQLCRAHDCKLEATRLSQVLAGAPCDSFYNYVCSRRWAHNPVAMRSADDVALQDIQNGVWKHIHQGTDRKLASVIWKSCMDALAVDNMGTIPFYDVLNASGLAGWPFREVPPMTNPWHSAGRLARLLDLAALLSVRVLHGAGPTLTIVIGHAETPMSLRDFRFNATTTAFLRRVEDTVSFLAPEENETATRAVEVLNFVLRLVNLNSAKGRASALAPETPFKEFLDAAMGDLIDLKKKNVLIKIKSSKYGRELNRTMTAVSPRSALNYLGFYALDHLRAFSPANWDRAVPAGQRERSCLQMAERAVPSQILEMGYHTYKKRFNITSLRRLTSGIKQRLVDNIRSLSWMEPGMKAKVIDKVHRTSVEMPFPRQLVSTGSLPGGALPLPRNTSGALELYQRAVEYRVKSAILNSKDARPPRSLFSRRIELDVKGVLHVPLAAVANLGGPTPSAFVSLLRGTRLSVRLAKALLEAALGRTADERSVWTPKARGHYQDLQTCFEKQYSALRDPLDGGAMQKPPDVVADDLLEHVAVTVAHLDFRARVQSLRGNLSDYRLADAPGFSSERLFFVSYAESSCQTYDDEWVYREFLARKESPASQRVDMALAHDRTFQRAFRCRRGYRMRPSRTCVVW</sequence>
<evidence type="ECO:0000256" key="2">
    <source>
        <dbReference type="ARBA" id="ARBA00007357"/>
    </source>
</evidence>
<dbReference type="InterPro" id="IPR042089">
    <property type="entry name" value="Peptidase_M13_dom_2"/>
</dbReference>
<protein>
    <submittedName>
        <fullName evidence="11">Uncharacterized protein</fullName>
    </submittedName>
</protein>
<dbReference type="InterPro" id="IPR000718">
    <property type="entry name" value="Peptidase_M13"/>
</dbReference>
<evidence type="ECO:0000256" key="5">
    <source>
        <dbReference type="ARBA" id="ARBA00022801"/>
    </source>
</evidence>
<evidence type="ECO:0000313" key="11">
    <source>
        <dbReference type="EMBL" id="KAH9373978.1"/>
    </source>
</evidence>
<dbReference type="GO" id="GO:0046872">
    <property type="term" value="F:metal ion binding"/>
    <property type="evidence" value="ECO:0007669"/>
    <property type="project" value="UniProtKB-KW"/>
</dbReference>
<dbReference type="PROSITE" id="PS51885">
    <property type="entry name" value="NEPRILYSIN"/>
    <property type="match status" value="1"/>
</dbReference>
<dbReference type="Pfam" id="PF01431">
    <property type="entry name" value="Peptidase_M13"/>
    <property type="match status" value="1"/>
</dbReference>
<dbReference type="AlphaFoldDB" id="A0A9J6GF09"/>
<evidence type="ECO:0000313" key="12">
    <source>
        <dbReference type="Proteomes" id="UP000821853"/>
    </source>
</evidence>
<keyword evidence="8" id="KW-0812">Transmembrane</keyword>
<evidence type="ECO:0000256" key="1">
    <source>
        <dbReference type="ARBA" id="ARBA00001947"/>
    </source>
</evidence>
<dbReference type="OrthoDB" id="6483766at2759"/>
<dbReference type="InterPro" id="IPR008753">
    <property type="entry name" value="Peptidase_M13_N"/>
</dbReference>
<proteinExistence type="inferred from homology"/>
<comment type="caution">
    <text evidence="11">The sequence shown here is derived from an EMBL/GenBank/DDBJ whole genome shotgun (WGS) entry which is preliminary data.</text>
</comment>
<keyword evidence="7" id="KW-0482">Metalloprotease</keyword>
<evidence type="ECO:0000259" key="10">
    <source>
        <dbReference type="Pfam" id="PF05649"/>
    </source>
</evidence>
<name>A0A9J6GF09_HAELO</name>
<evidence type="ECO:0000256" key="7">
    <source>
        <dbReference type="ARBA" id="ARBA00023049"/>
    </source>
</evidence>
<dbReference type="Proteomes" id="UP000821853">
    <property type="component" value="Chromosome 4"/>
</dbReference>
<feature type="transmembrane region" description="Helical" evidence="8">
    <location>
        <begin position="12"/>
        <end position="32"/>
    </location>
</feature>
<keyword evidence="3" id="KW-0645">Protease</keyword>
<evidence type="ECO:0000256" key="6">
    <source>
        <dbReference type="ARBA" id="ARBA00022833"/>
    </source>
</evidence>
<dbReference type="InterPro" id="IPR018497">
    <property type="entry name" value="Peptidase_M13_C"/>
</dbReference>
<dbReference type="Pfam" id="PF05649">
    <property type="entry name" value="Peptidase_M13_N"/>
    <property type="match status" value="1"/>
</dbReference>
<keyword evidence="6" id="KW-0862">Zinc</keyword>